<protein>
    <submittedName>
        <fullName evidence="3">FeoA domain protein</fullName>
    </submittedName>
</protein>
<evidence type="ECO:0000313" key="4">
    <source>
        <dbReference type="Proteomes" id="UP000306509"/>
    </source>
</evidence>
<name>A0A4U8Q7H3_9FIRM</name>
<reference evidence="3 4" key="1">
    <citation type="journal article" date="2019" name="Anaerobe">
        <title>Detection of Robinsoniella peoriensis in multiple bone samples of a trauma patient.</title>
        <authorList>
            <person name="Schrottner P."/>
            <person name="Hartwich K."/>
            <person name="Bunk B."/>
            <person name="Schober I."/>
            <person name="Helbig S."/>
            <person name="Rudolph W.W."/>
            <person name="Gunzer F."/>
        </authorList>
    </citation>
    <scope>NUCLEOTIDE SEQUENCE [LARGE SCALE GENOMIC DNA]</scope>
    <source>
        <strain evidence="3 4">DSM 106044</strain>
    </source>
</reference>
<evidence type="ECO:0000256" key="1">
    <source>
        <dbReference type="ARBA" id="ARBA00023004"/>
    </source>
</evidence>
<feature type="domain" description="Ferrous iron transporter FeoA-like" evidence="2">
    <location>
        <begin position="1"/>
        <end position="72"/>
    </location>
</feature>
<dbReference type="RefSeq" id="WP_027294222.1">
    <property type="nucleotide sequence ID" value="NZ_CABMJZ010000059.1"/>
</dbReference>
<dbReference type="OrthoDB" id="9811076at2"/>
<keyword evidence="4" id="KW-1185">Reference proteome</keyword>
<accession>A0A4U8Q7H3</accession>
<proteinExistence type="predicted"/>
<dbReference type="Proteomes" id="UP000306509">
    <property type="component" value="Unassembled WGS sequence"/>
</dbReference>
<sequence>MILSDGRIGDTYVVAGLHLDEGITRRLEALGIFEGTKVKIMNMKKNGAVIIKVRGTRWALGREFASGIEAEEWQNETDN</sequence>
<dbReference type="Gene3D" id="2.30.30.90">
    <property type="match status" value="1"/>
</dbReference>
<dbReference type="SUPFAM" id="SSF50037">
    <property type="entry name" value="C-terminal domain of transcriptional repressors"/>
    <property type="match status" value="1"/>
</dbReference>
<dbReference type="Pfam" id="PF04023">
    <property type="entry name" value="FeoA"/>
    <property type="match status" value="1"/>
</dbReference>
<dbReference type="InterPro" id="IPR008988">
    <property type="entry name" value="Transcriptional_repressor_C"/>
</dbReference>
<dbReference type="GO" id="GO:0046914">
    <property type="term" value="F:transition metal ion binding"/>
    <property type="evidence" value="ECO:0007669"/>
    <property type="project" value="InterPro"/>
</dbReference>
<dbReference type="PANTHER" id="PTHR43151">
    <property type="entry name" value="FEOA FAMILY PROTEIN"/>
    <property type="match status" value="1"/>
</dbReference>
<evidence type="ECO:0000313" key="3">
    <source>
        <dbReference type="EMBL" id="TLC97685.1"/>
    </source>
</evidence>
<keyword evidence="1" id="KW-0408">Iron</keyword>
<dbReference type="STRING" id="180332.GCA_000797495_05360"/>
<gene>
    <name evidence="3" type="ORF">DSM106044_05483</name>
</gene>
<comment type="caution">
    <text evidence="3">The sequence shown here is derived from an EMBL/GenBank/DDBJ whole genome shotgun (WGS) entry which is preliminary data.</text>
</comment>
<dbReference type="InterPro" id="IPR038157">
    <property type="entry name" value="FeoA_core_dom"/>
</dbReference>
<dbReference type="EMBL" id="QGQD01000112">
    <property type="protein sequence ID" value="TLC97685.1"/>
    <property type="molecule type" value="Genomic_DNA"/>
</dbReference>
<dbReference type="InterPro" id="IPR007167">
    <property type="entry name" value="Fe-transptr_FeoA-like"/>
</dbReference>
<dbReference type="SMART" id="SM00899">
    <property type="entry name" value="FeoA"/>
    <property type="match status" value="1"/>
</dbReference>
<dbReference type="InterPro" id="IPR053184">
    <property type="entry name" value="FeoA-like"/>
</dbReference>
<dbReference type="AlphaFoldDB" id="A0A4U8Q7H3"/>
<organism evidence="3 4">
    <name type="scientific">Robinsoniella peoriensis</name>
    <dbReference type="NCBI Taxonomy" id="180332"/>
    <lineage>
        <taxon>Bacteria</taxon>
        <taxon>Bacillati</taxon>
        <taxon>Bacillota</taxon>
        <taxon>Clostridia</taxon>
        <taxon>Lachnospirales</taxon>
        <taxon>Lachnospiraceae</taxon>
        <taxon>Robinsoniella</taxon>
    </lineage>
</organism>
<dbReference type="PANTHER" id="PTHR43151:SF1">
    <property type="entry name" value="SSR2333 PROTEIN"/>
    <property type="match status" value="1"/>
</dbReference>
<evidence type="ECO:0000259" key="2">
    <source>
        <dbReference type="SMART" id="SM00899"/>
    </source>
</evidence>